<reference evidence="3 6" key="2">
    <citation type="journal article" date="2020" name="FEMS Microbiol. Ecol.">
        <title>Temporal dynamics of bacterial communities during seed development and maturation.</title>
        <authorList>
            <person name="Chesneau G."/>
            <person name="Torres-Cortes G."/>
            <person name="Briand M."/>
            <person name="Darrasse A."/>
            <person name="Preveaux A."/>
            <person name="Marais C."/>
            <person name="Jacques M.A."/>
            <person name="Shade A."/>
            <person name="Barret M."/>
        </authorList>
    </citation>
    <scope>NUCLEOTIDE SEQUENCE [LARGE SCALE GENOMIC DNA]</scope>
    <source>
        <strain evidence="3 6">CFBP13732</strain>
    </source>
</reference>
<dbReference type="GO" id="GO:0016491">
    <property type="term" value="F:oxidoreductase activity"/>
    <property type="evidence" value="ECO:0007669"/>
    <property type="project" value="InterPro"/>
</dbReference>
<dbReference type="SUPFAM" id="SSF63380">
    <property type="entry name" value="Riboflavin synthase domain-like"/>
    <property type="match status" value="1"/>
</dbReference>
<evidence type="ECO:0000313" key="6">
    <source>
        <dbReference type="Proteomes" id="UP000661012"/>
    </source>
</evidence>
<dbReference type="InterPro" id="IPR039261">
    <property type="entry name" value="FNR_nucleotide-bd"/>
</dbReference>
<reference evidence="4 5" key="1">
    <citation type="journal article" date="2019" name="Sci. Rep.">
        <title>Differences in resource use lead to coexistence of seed-transmitted microbial populations.</title>
        <authorList>
            <person name="Torres-Cortes G."/>
            <person name="Garcia B.J."/>
            <person name="Compant S."/>
            <person name="Rezki S."/>
            <person name="Jones P."/>
            <person name="Preveaux A."/>
            <person name="Briand M."/>
            <person name="Roulet A."/>
            <person name="Bouchez O."/>
            <person name="Jacobson D."/>
            <person name="Barret M."/>
        </authorList>
    </citation>
    <scope>NUCLEOTIDE SEQUENCE [LARGE SCALE GENOMIC DNA]</scope>
    <source>
        <strain evidence="4 5">CFBP13511</strain>
    </source>
</reference>
<dbReference type="EMBL" id="JACYNN010000019">
    <property type="protein sequence ID" value="MBD8108475.1"/>
    <property type="molecule type" value="Genomic_DNA"/>
</dbReference>
<dbReference type="PROSITE" id="PS51384">
    <property type="entry name" value="FAD_FR"/>
    <property type="match status" value="1"/>
</dbReference>
<comment type="similarity">
    <text evidence="1">Belongs to the SIP oxidoreductase family.</text>
</comment>
<dbReference type="EMBL" id="QGAC01000005">
    <property type="protein sequence ID" value="TKJ92406.1"/>
    <property type="molecule type" value="Genomic_DNA"/>
</dbReference>
<evidence type="ECO:0000313" key="5">
    <source>
        <dbReference type="Proteomes" id="UP000306393"/>
    </source>
</evidence>
<dbReference type="PANTHER" id="PTHR30157:SF0">
    <property type="entry name" value="NADPH-DEPENDENT FERRIC-CHELATE REDUCTASE"/>
    <property type="match status" value="1"/>
</dbReference>
<protein>
    <submittedName>
        <fullName evidence="4">NADPH-dependent ferric siderophore reductase</fullName>
    </submittedName>
    <submittedName>
        <fullName evidence="3">Siderophore-interacting protein</fullName>
    </submittedName>
</protein>
<name>A0A4U3FHE4_9GAMM</name>
<comment type="caution">
    <text evidence="4">The sequence shown here is derived from an EMBL/GenBank/DDBJ whole genome shotgun (WGS) entry which is preliminary data.</text>
</comment>
<feature type="domain" description="FAD-binding FR-type" evidence="2">
    <location>
        <begin position="7"/>
        <end position="136"/>
    </location>
</feature>
<dbReference type="PANTHER" id="PTHR30157">
    <property type="entry name" value="FERRIC REDUCTASE, NADPH-DEPENDENT"/>
    <property type="match status" value="1"/>
</dbReference>
<evidence type="ECO:0000313" key="4">
    <source>
        <dbReference type="EMBL" id="TKJ92406.1"/>
    </source>
</evidence>
<dbReference type="STRING" id="1219360.GCA_001571305_01448"/>
<accession>A0A4U3FHE4</accession>
<dbReference type="AlphaFoldDB" id="A0A4U3FHE4"/>
<evidence type="ECO:0000256" key="1">
    <source>
        <dbReference type="ARBA" id="ARBA00035644"/>
    </source>
</evidence>
<keyword evidence="6" id="KW-1185">Reference proteome</keyword>
<dbReference type="InterPro" id="IPR039374">
    <property type="entry name" value="SIP_fam"/>
</dbReference>
<gene>
    <name evidence="4" type="ORF">EpCFBP13511_06250</name>
    <name evidence="3" type="ORF">IFT93_19005</name>
</gene>
<dbReference type="InterPro" id="IPR017927">
    <property type="entry name" value="FAD-bd_FR_type"/>
</dbReference>
<dbReference type="InterPro" id="IPR017938">
    <property type="entry name" value="Riboflavin_synthase-like_b-brl"/>
</dbReference>
<evidence type="ECO:0000259" key="2">
    <source>
        <dbReference type="PROSITE" id="PS51384"/>
    </source>
</evidence>
<dbReference type="Gene3D" id="2.40.30.10">
    <property type="entry name" value="Translation factors"/>
    <property type="match status" value="1"/>
</dbReference>
<dbReference type="OrthoDB" id="9814826at2"/>
<dbReference type="CDD" id="cd06193">
    <property type="entry name" value="siderophore_interacting"/>
    <property type="match status" value="1"/>
</dbReference>
<dbReference type="Pfam" id="PF08021">
    <property type="entry name" value="FAD_binding_9"/>
    <property type="match status" value="1"/>
</dbReference>
<dbReference type="Gene3D" id="3.40.50.80">
    <property type="entry name" value="Nucleotide-binding domain of ferredoxin-NADP reductase (FNR) module"/>
    <property type="match status" value="1"/>
</dbReference>
<dbReference type="Proteomes" id="UP000306393">
    <property type="component" value="Unassembled WGS sequence"/>
</dbReference>
<dbReference type="Proteomes" id="UP000661012">
    <property type="component" value="Unassembled WGS sequence"/>
</dbReference>
<sequence>MAGVQGYRLFNVVLARKQVLSTSMLRCVFSGQDIRQMKMDAPDQRIKLLFPSLNGTPSSLTDDGDKTWWEKARAMPQESRPIARTYTLRHVNAEAAEVEVEFVMHGTEGPASAWALSAEPGAALQMVAPNLACPTSSGGYEWAPHPDVERALVVADETALPAAKAILEQLAGWDNPPQLQVFLEVPKRGDCVDLSHYRFADIHWLPREVIGASHGEALLSAVQQQVILPASALVRGELHEESEGDILWDRADSGDKRFHGWVAAESSAVKQLRRYLIGERGLSPECISFMAYWSRGPRREG</sequence>
<dbReference type="RefSeq" id="WP_137268926.1">
    <property type="nucleotide sequence ID" value="NZ_JACYNM010000020.1"/>
</dbReference>
<organism evidence="4 5">
    <name type="scientific">Erwinia persicina</name>
    <dbReference type="NCBI Taxonomy" id="55211"/>
    <lineage>
        <taxon>Bacteria</taxon>
        <taxon>Pseudomonadati</taxon>
        <taxon>Pseudomonadota</taxon>
        <taxon>Gammaproteobacteria</taxon>
        <taxon>Enterobacterales</taxon>
        <taxon>Erwiniaceae</taxon>
        <taxon>Erwinia</taxon>
    </lineage>
</organism>
<dbReference type="InterPro" id="IPR013113">
    <property type="entry name" value="SIP_FAD-bd"/>
</dbReference>
<evidence type="ECO:0000313" key="3">
    <source>
        <dbReference type="EMBL" id="MBD8108475.1"/>
    </source>
</evidence>
<proteinExistence type="inferred from homology"/>
<dbReference type="Pfam" id="PF04954">
    <property type="entry name" value="SIP"/>
    <property type="match status" value="1"/>
</dbReference>
<dbReference type="InterPro" id="IPR007037">
    <property type="entry name" value="SIP_rossman_dom"/>
</dbReference>